<keyword evidence="2" id="KW-0732">Signal</keyword>
<dbReference type="OrthoDB" id="5860827at2759"/>
<feature type="signal peptide" evidence="2">
    <location>
        <begin position="1"/>
        <end position="19"/>
    </location>
</feature>
<evidence type="ECO:0008006" key="5">
    <source>
        <dbReference type="Google" id="ProtNLM"/>
    </source>
</evidence>
<keyword evidence="1" id="KW-0472">Membrane</keyword>
<name>A0A7R9AEM2_9CRUS</name>
<accession>A0A7R9AEM2</accession>
<evidence type="ECO:0000313" key="3">
    <source>
        <dbReference type="EMBL" id="CAD7252310.1"/>
    </source>
</evidence>
<dbReference type="PANTHER" id="PTHR12861:SF3">
    <property type="entry name" value="TRANSLOCON-ASSOCIATED PROTEIN SUBUNIT BETA"/>
    <property type="match status" value="1"/>
</dbReference>
<keyword evidence="1" id="KW-0812">Transmembrane</keyword>
<feature type="chain" id="PRO_5036402857" description="TRAP-beta" evidence="2">
    <location>
        <begin position="20"/>
        <end position="199"/>
    </location>
</feature>
<dbReference type="Proteomes" id="UP000677054">
    <property type="component" value="Unassembled WGS sequence"/>
</dbReference>
<feature type="transmembrane region" description="Helical" evidence="1">
    <location>
        <begin position="164"/>
        <end position="183"/>
    </location>
</feature>
<keyword evidence="1" id="KW-1133">Transmembrane helix</keyword>
<dbReference type="EMBL" id="LR903819">
    <property type="protein sequence ID" value="CAD7252310.1"/>
    <property type="molecule type" value="Genomic_DNA"/>
</dbReference>
<evidence type="ECO:0000256" key="2">
    <source>
        <dbReference type="SAM" id="SignalP"/>
    </source>
</evidence>
<gene>
    <name evidence="3" type="ORF">DSTB1V02_LOCUS12068</name>
</gene>
<dbReference type="PANTHER" id="PTHR12861">
    <property type="entry name" value="TRANSLOCON-ASSOCIATED PROTEIN, BETA SUBUNIT PRECURSOR TRAP-BETA SIGNAL SEQUENCE RECEPTOR BETA SUBUNIT"/>
    <property type="match status" value="1"/>
</dbReference>
<proteinExistence type="predicted"/>
<protein>
    <recommendedName>
        <fullName evidence="5">TRAP-beta</fullName>
    </recommendedName>
</protein>
<evidence type="ECO:0000256" key="1">
    <source>
        <dbReference type="SAM" id="Phobius"/>
    </source>
</evidence>
<dbReference type="AlphaFoldDB" id="A0A7R9AEM2"/>
<dbReference type="Pfam" id="PF05753">
    <property type="entry name" value="TRAP_beta"/>
    <property type="match status" value="1"/>
</dbReference>
<sequence>MRLVWALGSWLVLACLSLADDVSPARLLVAKRLLNNMLVEGKDLLVQYGLYNVGGQAGLDVRLIDLGFPPDDFEHVVGEHSVRFTAWMWPSTLKAAFSGGNVTYNVVVRPRSYGYYNFTAAQVTYLPTEESTQIQVGYSSHPGQYGILSSKDYERRYSPHVMDWGAFALMCIPTLAIPYLLFYKSASKYQALMKHSKRQ</sequence>
<dbReference type="EMBL" id="CAJPEV010004302">
    <property type="protein sequence ID" value="CAG0901545.1"/>
    <property type="molecule type" value="Genomic_DNA"/>
</dbReference>
<evidence type="ECO:0000313" key="4">
    <source>
        <dbReference type="Proteomes" id="UP000677054"/>
    </source>
</evidence>
<dbReference type="GO" id="GO:0005783">
    <property type="term" value="C:endoplasmic reticulum"/>
    <property type="evidence" value="ECO:0007669"/>
    <property type="project" value="TreeGrafter"/>
</dbReference>
<organism evidence="3">
    <name type="scientific">Darwinula stevensoni</name>
    <dbReference type="NCBI Taxonomy" id="69355"/>
    <lineage>
        <taxon>Eukaryota</taxon>
        <taxon>Metazoa</taxon>
        <taxon>Ecdysozoa</taxon>
        <taxon>Arthropoda</taxon>
        <taxon>Crustacea</taxon>
        <taxon>Oligostraca</taxon>
        <taxon>Ostracoda</taxon>
        <taxon>Podocopa</taxon>
        <taxon>Podocopida</taxon>
        <taxon>Darwinulocopina</taxon>
        <taxon>Darwinuloidea</taxon>
        <taxon>Darwinulidae</taxon>
        <taxon>Darwinula</taxon>
    </lineage>
</organism>
<reference evidence="3" key="1">
    <citation type="submission" date="2020-11" db="EMBL/GenBank/DDBJ databases">
        <authorList>
            <person name="Tran Van P."/>
        </authorList>
    </citation>
    <scope>NUCLEOTIDE SEQUENCE</scope>
</reference>
<dbReference type="PROSITE" id="PS51257">
    <property type="entry name" value="PROKAR_LIPOPROTEIN"/>
    <property type="match status" value="1"/>
</dbReference>
<keyword evidence="4" id="KW-1185">Reference proteome</keyword>